<accession>A0A6D2JNS4</accession>
<feature type="compositionally biased region" description="Polar residues" evidence="1">
    <location>
        <begin position="10"/>
        <end position="25"/>
    </location>
</feature>
<gene>
    <name evidence="2" type="ORF">MERR_LOCUS28245</name>
</gene>
<organism evidence="2 3">
    <name type="scientific">Microthlaspi erraticum</name>
    <dbReference type="NCBI Taxonomy" id="1685480"/>
    <lineage>
        <taxon>Eukaryota</taxon>
        <taxon>Viridiplantae</taxon>
        <taxon>Streptophyta</taxon>
        <taxon>Embryophyta</taxon>
        <taxon>Tracheophyta</taxon>
        <taxon>Spermatophyta</taxon>
        <taxon>Magnoliopsida</taxon>
        <taxon>eudicotyledons</taxon>
        <taxon>Gunneridae</taxon>
        <taxon>Pentapetalae</taxon>
        <taxon>rosids</taxon>
        <taxon>malvids</taxon>
        <taxon>Brassicales</taxon>
        <taxon>Brassicaceae</taxon>
        <taxon>Coluteocarpeae</taxon>
        <taxon>Microthlaspi</taxon>
    </lineage>
</organism>
<keyword evidence="3" id="KW-1185">Reference proteome</keyword>
<reference evidence="2" key="1">
    <citation type="submission" date="2020-01" db="EMBL/GenBank/DDBJ databases">
        <authorList>
            <person name="Mishra B."/>
        </authorList>
    </citation>
    <scope>NUCLEOTIDE SEQUENCE [LARGE SCALE GENOMIC DNA]</scope>
</reference>
<evidence type="ECO:0000313" key="3">
    <source>
        <dbReference type="Proteomes" id="UP000467841"/>
    </source>
</evidence>
<feature type="compositionally biased region" description="Basic residues" evidence="1">
    <location>
        <begin position="103"/>
        <end position="129"/>
    </location>
</feature>
<feature type="region of interest" description="Disordered" evidence="1">
    <location>
        <begin position="73"/>
        <end position="135"/>
    </location>
</feature>
<dbReference type="Proteomes" id="UP000467841">
    <property type="component" value="Unassembled WGS sequence"/>
</dbReference>
<evidence type="ECO:0000313" key="2">
    <source>
        <dbReference type="EMBL" id="CAA7041010.1"/>
    </source>
</evidence>
<proteinExistence type="predicted"/>
<sequence length="135" mass="15809">MKIGSRRRCSSSMDQSRSATQQLEEWTNGKVSFDPSGWDGRSSCRRASTPLVACRGEVSRSEVLRRHLELPKNLYKGPFSLHFNSHQKQERKREKVERERERRTPKRRGRRRKKKNKKNKVEKKKRRSKGGSGSG</sequence>
<comment type="caution">
    <text evidence="2">The sequence shown here is derived from an EMBL/GenBank/DDBJ whole genome shotgun (WGS) entry which is preliminary data.</text>
</comment>
<dbReference type="AlphaFoldDB" id="A0A6D2JNS4"/>
<feature type="compositionally biased region" description="Basic and acidic residues" evidence="1">
    <location>
        <begin position="87"/>
        <end position="102"/>
    </location>
</feature>
<feature type="region of interest" description="Disordered" evidence="1">
    <location>
        <begin position="1"/>
        <end position="44"/>
    </location>
</feature>
<dbReference type="EMBL" id="CACVBM020001239">
    <property type="protein sequence ID" value="CAA7041010.1"/>
    <property type="molecule type" value="Genomic_DNA"/>
</dbReference>
<evidence type="ECO:0000256" key="1">
    <source>
        <dbReference type="SAM" id="MobiDB-lite"/>
    </source>
</evidence>
<protein>
    <submittedName>
        <fullName evidence="2">Uncharacterized protein</fullName>
    </submittedName>
</protein>
<name>A0A6D2JNS4_9BRAS</name>